<gene>
    <name evidence="1" type="ORF">NCTC11370_01549</name>
</gene>
<accession>A0A377G9L3</accession>
<dbReference type="RefSeq" id="WP_081465861.1">
    <property type="nucleotide sequence ID" value="NZ_JAPHOO010000001.1"/>
</dbReference>
<name>A0A377G9L3_9GAMM</name>
<protein>
    <submittedName>
        <fullName evidence="1">Uncharacterized protein</fullName>
    </submittedName>
</protein>
<organism evidence="1 2">
    <name type="scientific">Fluoribacter dumoffii</name>
    <dbReference type="NCBI Taxonomy" id="463"/>
    <lineage>
        <taxon>Bacteria</taxon>
        <taxon>Pseudomonadati</taxon>
        <taxon>Pseudomonadota</taxon>
        <taxon>Gammaproteobacteria</taxon>
        <taxon>Legionellales</taxon>
        <taxon>Legionellaceae</taxon>
        <taxon>Fluoribacter</taxon>
    </lineage>
</organism>
<evidence type="ECO:0000313" key="1">
    <source>
        <dbReference type="EMBL" id="STO21482.1"/>
    </source>
</evidence>
<evidence type="ECO:0000313" key="2">
    <source>
        <dbReference type="Proteomes" id="UP000254554"/>
    </source>
</evidence>
<sequence length="103" mass="12204">MEKVSIRSYKKISPILLSFALLIGFFYSNLVKASTTTQLPGQQFAYFVGYHSGYYGPATYHHHRYHRGVYWTPWRYIGHGCRKSCLIDRWSGRVIRCKTRCRY</sequence>
<dbReference type="Proteomes" id="UP000254554">
    <property type="component" value="Unassembled WGS sequence"/>
</dbReference>
<reference evidence="1 2" key="1">
    <citation type="submission" date="2018-06" db="EMBL/GenBank/DDBJ databases">
        <authorList>
            <consortium name="Pathogen Informatics"/>
            <person name="Doyle S."/>
        </authorList>
    </citation>
    <scope>NUCLEOTIDE SEQUENCE [LARGE SCALE GENOMIC DNA]</scope>
    <source>
        <strain evidence="1 2">NCTC11370</strain>
    </source>
</reference>
<dbReference type="OrthoDB" id="5653145at2"/>
<dbReference type="EMBL" id="UGGT01000001">
    <property type="protein sequence ID" value="STO21482.1"/>
    <property type="molecule type" value="Genomic_DNA"/>
</dbReference>
<proteinExistence type="predicted"/>
<dbReference type="AlphaFoldDB" id="A0A377G9L3"/>
<keyword evidence="2" id="KW-1185">Reference proteome</keyword>